<gene>
    <name evidence="1" type="ORF">AWU65_29625</name>
</gene>
<reference evidence="1" key="1">
    <citation type="journal article" date="2016" name="Genome Announc.">
        <title>Draft genomes of two strains of Paenibacillus glucanolyticus with capability to degrade lignocellulose.</title>
        <authorList>
            <person name="Mathews S.L."/>
            <person name="Pawlak J."/>
            <person name="Grunden A.M."/>
        </authorList>
    </citation>
    <scope>NUCLEOTIDE SEQUENCE [LARGE SCALE GENOMIC DNA]</scope>
    <source>
        <strain evidence="1">SLM1</strain>
    </source>
</reference>
<dbReference type="EMBL" id="LWMH01000002">
    <property type="protein sequence ID" value="KZS44225.1"/>
    <property type="molecule type" value="Genomic_DNA"/>
</dbReference>
<sequence>MEKIIKLIDESELKVGLVGNPNSATIMLPVAKESVYGQEAENLKLWGVDPELGKHFIEGLADKFQILYFDYEGHRMQHPVPENLTPENIVKDLLTIVDEMNVKRFSYYGYSWLALVGLQLAIRTDRLESLIMGGFPAIDGPYKEMMVVTNKTYEQALNNQNSPVIDEQDQSSPEKIDWDHIQVKINPDQTKQFVTMYENLMEFDDREIQHKLVIPRLAFAGEKDTIVYGENFGSVTVDIIGILQKNKQELEHLGWDVEILKGNDMDHTKAMQPNTVLPLVMPWLIRKLNITR</sequence>
<dbReference type="RefSeq" id="WP_063480304.1">
    <property type="nucleotide sequence ID" value="NZ_CP147845.1"/>
</dbReference>
<dbReference type="OrthoDB" id="3512457at2"/>
<evidence type="ECO:0000313" key="1">
    <source>
        <dbReference type="EMBL" id="KZS44225.1"/>
    </source>
</evidence>
<proteinExistence type="predicted"/>
<accession>A0A163F951</accession>
<dbReference type="GeneID" id="97554186"/>
<dbReference type="STRING" id="59843.A3958_01890"/>
<dbReference type="SUPFAM" id="SSF53474">
    <property type="entry name" value="alpha/beta-Hydrolases"/>
    <property type="match status" value="1"/>
</dbReference>
<dbReference type="Gene3D" id="3.40.50.1820">
    <property type="entry name" value="alpha/beta hydrolase"/>
    <property type="match status" value="1"/>
</dbReference>
<evidence type="ECO:0000313" key="2">
    <source>
        <dbReference type="Proteomes" id="UP000076796"/>
    </source>
</evidence>
<organism evidence="1 2">
    <name type="scientific">Paenibacillus glucanolyticus</name>
    <dbReference type="NCBI Taxonomy" id="59843"/>
    <lineage>
        <taxon>Bacteria</taxon>
        <taxon>Bacillati</taxon>
        <taxon>Bacillota</taxon>
        <taxon>Bacilli</taxon>
        <taxon>Bacillales</taxon>
        <taxon>Paenibacillaceae</taxon>
        <taxon>Paenibacillus</taxon>
    </lineage>
</organism>
<name>A0A163F951_9BACL</name>
<dbReference type="InterPro" id="IPR029058">
    <property type="entry name" value="AB_hydrolase_fold"/>
</dbReference>
<evidence type="ECO:0008006" key="3">
    <source>
        <dbReference type="Google" id="ProtNLM"/>
    </source>
</evidence>
<keyword evidence="2" id="KW-1185">Reference proteome</keyword>
<dbReference type="AlphaFoldDB" id="A0A163F951"/>
<protein>
    <recommendedName>
        <fullName evidence="3">Alpha/beta hydrolase</fullName>
    </recommendedName>
</protein>
<comment type="caution">
    <text evidence="1">The sequence shown here is derived from an EMBL/GenBank/DDBJ whole genome shotgun (WGS) entry which is preliminary data.</text>
</comment>
<dbReference type="Proteomes" id="UP000076796">
    <property type="component" value="Unassembled WGS sequence"/>
</dbReference>